<evidence type="ECO:0000259" key="3">
    <source>
        <dbReference type="Pfam" id="PF01648"/>
    </source>
</evidence>
<dbReference type="InterPro" id="IPR037143">
    <property type="entry name" value="4-PPantetheinyl_Trfase_dom_sf"/>
</dbReference>
<evidence type="ECO:0000256" key="2">
    <source>
        <dbReference type="ARBA" id="ARBA00022679"/>
    </source>
</evidence>
<name>A0ABT0UH17_9ACTN</name>
<keyword evidence="5" id="KW-1185">Reference proteome</keyword>
<sequence length="257" mass="27487">MPTTSSSVAGLAADPNRPAVVDIWWWITSGSAPVDAPSVLSPAELAAAARLPRQRSQEYVVYRAAVRRTLGRLLDVPAASLVFGRRPCPECGDLEHGPPRVIHPVNPWWISISHTNGCAMLAIAPHEIGVDVERQRPIWSADLAAKVLTAAECAELSTIGDPVRRDRGFLACWTRKEATLKAVGTGIVTDLSALESHPATRGPVHLTTTVPGAPTNWQVHDLALPDPYLGSLAFPAAAGSRIRFREVTTGPDGELGR</sequence>
<feature type="domain" description="4'-phosphopantetheinyl transferase" evidence="3">
    <location>
        <begin position="128"/>
        <end position="223"/>
    </location>
</feature>
<comment type="similarity">
    <text evidence="1">Belongs to the P-Pant transferase superfamily. Gsp/Sfp/HetI/AcpT family.</text>
</comment>
<dbReference type="PANTHER" id="PTHR12215">
    <property type="entry name" value="PHOSPHOPANTETHEINE TRANSFERASE"/>
    <property type="match status" value="1"/>
</dbReference>
<gene>
    <name evidence="4" type="ORF">NBG84_06255</name>
</gene>
<keyword evidence="2 4" id="KW-0808">Transferase</keyword>
<proteinExistence type="inferred from homology"/>
<dbReference type="EMBL" id="JAMQAW010000006">
    <property type="protein sequence ID" value="MCM2387919.1"/>
    <property type="molecule type" value="Genomic_DNA"/>
</dbReference>
<dbReference type="PANTHER" id="PTHR12215:SF10">
    <property type="entry name" value="L-AMINOADIPATE-SEMIALDEHYDE DEHYDROGENASE-PHOSPHOPANTETHEINYL TRANSFERASE"/>
    <property type="match status" value="1"/>
</dbReference>
<dbReference type="SUPFAM" id="SSF56214">
    <property type="entry name" value="4'-phosphopantetheinyl transferase"/>
    <property type="match status" value="2"/>
</dbReference>
<protein>
    <submittedName>
        <fullName evidence="4">4'-phosphopantetheinyl transferase superfamily protein</fullName>
    </submittedName>
</protein>
<accession>A0ABT0UH17</accession>
<organism evidence="4 5">
    <name type="scientific">Streptomyces albipurpureus</name>
    <dbReference type="NCBI Taxonomy" id="2897419"/>
    <lineage>
        <taxon>Bacteria</taxon>
        <taxon>Bacillati</taxon>
        <taxon>Actinomycetota</taxon>
        <taxon>Actinomycetes</taxon>
        <taxon>Kitasatosporales</taxon>
        <taxon>Streptomycetaceae</taxon>
        <taxon>Streptomyces</taxon>
    </lineage>
</organism>
<dbReference type="GO" id="GO:0016740">
    <property type="term" value="F:transferase activity"/>
    <property type="evidence" value="ECO:0007669"/>
    <property type="project" value="UniProtKB-KW"/>
</dbReference>
<dbReference type="RefSeq" id="WP_250918265.1">
    <property type="nucleotide sequence ID" value="NZ_JAMQAW010000006.1"/>
</dbReference>
<evidence type="ECO:0000256" key="1">
    <source>
        <dbReference type="ARBA" id="ARBA00010990"/>
    </source>
</evidence>
<dbReference type="InterPro" id="IPR050559">
    <property type="entry name" value="P-Pant_transferase_sf"/>
</dbReference>
<evidence type="ECO:0000313" key="5">
    <source>
        <dbReference type="Proteomes" id="UP001431429"/>
    </source>
</evidence>
<dbReference type="Proteomes" id="UP001431429">
    <property type="component" value="Unassembled WGS sequence"/>
</dbReference>
<dbReference type="Pfam" id="PF01648">
    <property type="entry name" value="ACPS"/>
    <property type="match status" value="1"/>
</dbReference>
<comment type="caution">
    <text evidence="4">The sequence shown here is derived from an EMBL/GenBank/DDBJ whole genome shotgun (WGS) entry which is preliminary data.</text>
</comment>
<dbReference type="InterPro" id="IPR008278">
    <property type="entry name" value="4-PPantetheinyl_Trfase_dom"/>
</dbReference>
<reference evidence="4" key="1">
    <citation type="submission" date="2022-06" db="EMBL/GenBank/DDBJ databases">
        <title>Genome public.</title>
        <authorList>
            <person name="Sun Q."/>
        </authorList>
    </citation>
    <scope>NUCLEOTIDE SEQUENCE</scope>
    <source>
        <strain evidence="4">CWNU-1</strain>
    </source>
</reference>
<dbReference type="Gene3D" id="3.90.470.20">
    <property type="entry name" value="4'-phosphopantetheinyl transferase domain"/>
    <property type="match status" value="2"/>
</dbReference>
<evidence type="ECO:0000313" key="4">
    <source>
        <dbReference type="EMBL" id="MCM2387919.1"/>
    </source>
</evidence>